<evidence type="ECO:0000313" key="2">
    <source>
        <dbReference type="EMBL" id="GIY26051.1"/>
    </source>
</evidence>
<proteinExistence type="predicted"/>
<organism evidence="2 3">
    <name type="scientific">Caerostris extrusa</name>
    <name type="common">Bark spider</name>
    <name type="synonym">Caerostris bankana</name>
    <dbReference type="NCBI Taxonomy" id="172846"/>
    <lineage>
        <taxon>Eukaryota</taxon>
        <taxon>Metazoa</taxon>
        <taxon>Ecdysozoa</taxon>
        <taxon>Arthropoda</taxon>
        <taxon>Chelicerata</taxon>
        <taxon>Arachnida</taxon>
        <taxon>Araneae</taxon>
        <taxon>Araneomorphae</taxon>
        <taxon>Entelegynae</taxon>
        <taxon>Araneoidea</taxon>
        <taxon>Araneidae</taxon>
        <taxon>Caerostris</taxon>
    </lineage>
</organism>
<evidence type="ECO:0000256" key="1">
    <source>
        <dbReference type="SAM" id="MobiDB-lite"/>
    </source>
</evidence>
<name>A0AAV4S0C6_CAEEX</name>
<dbReference type="EMBL" id="BPLR01008618">
    <property type="protein sequence ID" value="GIY26051.1"/>
    <property type="molecule type" value="Genomic_DNA"/>
</dbReference>
<dbReference type="AlphaFoldDB" id="A0AAV4S0C6"/>
<protein>
    <submittedName>
        <fullName evidence="2">Uncharacterized protein</fullName>
    </submittedName>
</protein>
<accession>A0AAV4S0C6</accession>
<dbReference type="Proteomes" id="UP001054945">
    <property type="component" value="Unassembled WGS sequence"/>
</dbReference>
<comment type="caution">
    <text evidence="2">The sequence shown here is derived from an EMBL/GenBank/DDBJ whole genome shotgun (WGS) entry which is preliminary data.</text>
</comment>
<reference evidence="2 3" key="1">
    <citation type="submission" date="2021-06" db="EMBL/GenBank/DDBJ databases">
        <title>Caerostris extrusa draft genome.</title>
        <authorList>
            <person name="Kono N."/>
            <person name="Arakawa K."/>
        </authorList>
    </citation>
    <scope>NUCLEOTIDE SEQUENCE [LARGE SCALE GENOMIC DNA]</scope>
</reference>
<feature type="region of interest" description="Disordered" evidence="1">
    <location>
        <begin position="1"/>
        <end position="47"/>
    </location>
</feature>
<gene>
    <name evidence="2" type="ORF">CEXT_41201</name>
</gene>
<sequence>MQEERTHLEQQAPSGEEEVARMQHGVGRAVGIPQSREQSPAQANFWPANRRTLPTFDHFRTKERLEVASHVESLLSVK</sequence>
<keyword evidence="3" id="KW-1185">Reference proteome</keyword>
<evidence type="ECO:0000313" key="3">
    <source>
        <dbReference type="Proteomes" id="UP001054945"/>
    </source>
</evidence>